<dbReference type="PANTHER" id="PTHR30390:SF6">
    <property type="entry name" value="DNAA INITIATOR-ASSOCIATING PROTEIN DIAA"/>
    <property type="match status" value="1"/>
</dbReference>
<evidence type="ECO:0000313" key="3">
    <source>
        <dbReference type="Proteomes" id="UP000241514"/>
    </source>
</evidence>
<protein>
    <submittedName>
        <fullName evidence="2">Phosphoheptose isomerase</fullName>
    </submittedName>
</protein>
<evidence type="ECO:0000313" key="2">
    <source>
        <dbReference type="EMBL" id="PTB90156.1"/>
    </source>
</evidence>
<dbReference type="InterPro" id="IPR046348">
    <property type="entry name" value="SIS_dom_sf"/>
</dbReference>
<accession>A0A6N4DJW8</accession>
<dbReference type="PROSITE" id="PS51464">
    <property type="entry name" value="SIS"/>
    <property type="match status" value="1"/>
</dbReference>
<dbReference type="GO" id="GO:0097367">
    <property type="term" value="F:carbohydrate derivative binding"/>
    <property type="evidence" value="ECO:0007669"/>
    <property type="project" value="InterPro"/>
</dbReference>
<dbReference type="GO" id="GO:1901135">
    <property type="term" value="P:carbohydrate derivative metabolic process"/>
    <property type="evidence" value="ECO:0007669"/>
    <property type="project" value="InterPro"/>
</dbReference>
<reference evidence="2 3" key="1">
    <citation type="submission" date="2018-03" db="EMBL/GenBank/DDBJ databases">
        <title>Cross-interface Injection: A General Nanoliter Liquid Handling Method Applied to Single Cells Genome Amplification Automated Nanoliter Liquid Handling Applied to Single Cell Multiple Displacement Amplification.</title>
        <authorList>
            <person name="Yun J."/>
            <person name="Xu P."/>
            <person name="Xu J."/>
            <person name="Dai X."/>
            <person name="Wang Y."/>
            <person name="Zheng X."/>
            <person name="Cao C."/>
            <person name="Yi Q."/>
            <person name="Zhu Y."/>
            <person name="Wang L."/>
            <person name="Dong Z."/>
            <person name="Huang Y."/>
            <person name="Huang L."/>
            <person name="Du W."/>
        </authorList>
    </citation>
    <scope>NUCLEOTIDE SEQUENCE [LARGE SCALE GENOMIC DNA]</scope>
    <source>
        <strain evidence="2 3">A9-4</strain>
    </source>
</reference>
<comment type="caution">
    <text evidence="2">The sequence shown here is derived from an EMBL/GenBank/DDBJ whole genome shotgun (WGS) entry which is preliminary data.</text>
</comment>
<dbReference type="Gene3D" id="3.40.50.10490">
    <property type="entry name" value="Glucose-6-phosphate isomerase like protein, domain 1"/>
    <property type="match status" value="1"/>
</dbReference>
<organism evidence="2 3">
    <name type="scientific">Pseudidiomarina aestuarii</name>
    <dbReference type="NCBI Taxonomy" id="624146"/>
    <lineage>
        <taxon>Bacteria</taxon>
        <taxon>Pseudomonadati</taxon>
        <taxon>Pseudomonadota</taxon>
        <taxon>Gammaproteobacteria</taxon>
        <taxon>Alteromonadales</taxon>
        <taxon>Idiomarinaceae</taxon>
        <taxon>Pseudidiomarina</taxon>
    </lineage>
</organism>
<dbReference type="SUPFAM" id="SSF53697">
    <property type="entry name" value="SIS domain"/>
    <property type="match status" value="1"/>
</dbReference>
<dbReference type="Proteomes" id="UP000241514">
    <property type="component" value="Unassembled WGS sequence"/>
</dbReference>
<feature type="domain" description="SIS" evidence="1">
    <location>
        <begin position="35"/>
        <end position="186"/>
    </location>
</feature>
<dbReference type="AlphaFoldDB" id="A0A6N4DJW8"/>
<dbReference type="InterPro" id="IPR001347">
    <property type="entry name" value="SIS_dom"/>
</dbReference>
<dbReference type="EMBL" id="PYVG01000003">
    <property type="protein sequence ID" value="PTB90156.1"/>
    <property type="molecule type" value="Genomic_DNA"/>
</dbReference>
<keyword evidence="2" id="KW-0413">Isomerase</keyword>
<gene>
    <name evidence="2" type="ORF">C9928_00980</name>
</gene>
<dbReference type="InterPro" id="IPR050099">
    <property type="entry name" value="SIS_GmhA/DiaA_subfam"/>
</dbReference>
<dbReference type="GO" id="GO:0016853">
    <property type="term" value="F:isomerase activity"/>
    <property type="evidence" value="ECO:0007669"/>
    <property type="project" value="UniProtKB-KW"/>
</dbReference>
<proteinExistence type="predicted"/>
<dbReference type="CDD" id="cd05006">
    <property type="entry name" value="SIS_GmhA"/>
    <property type="match status" value="1"/>
</dbReference>
<dbReference type="RefSeq" id="WP_417656475.1">
    <property type="nucleotide sequence ID" value="NZ_JBLXDX010000001.1"/>
</dbReference>
<dbReference type="InterPro" id="IPR035461">
    <property type="entry name" value="GmhA/DiaA"/>
</dbReference>
<sequence length="191" mass="20808">MMQDSVKGIFTECIQTQIAAADQLQEPLLRAAELLVDTLLNGRRIYCCGENMAHASARHFGHMMLTGLNFERPPFPVTALHADFGAKEHEAIFAQQILAAGQAADLLIVLSSGAQAPRVSKAMEAAVARNLFIIAITSDADTDVAGLLGPDDVEIRIPSRNTARVSEHILQLVNMLCHLAEQHIFPQELDE</sequence>
<dbReference type="Pfam" id="PF13580">
    <property type="entry name" value="SIS_2"/>
    <property type="match status" value="1"/>
</dbReference>
<dbReference type="PANTHER" id="PTHR30390">
    <property type="entry name" value="SEDOHEPTULOSE 7-PHOSPHATE ISOMERASE / DNAA INITIATOR-ASSOCIATING FACTOR FOR REPLICATION INITIATION"/>
    <property type="match status" value="1"/>
</dbReference>
<evidence type="ECO:0000259" key="1">
    <source>
        <dbReference type="PROSITE" id="PS51464"/>
    </source>
</evidence>
<name>A0A6N4DJW8_9GAMM</name>